<keyword evidence="2" id="KW-1185">Reference proteome</keyword>
<protein>
    <submittedName>
        <fullName evidence="1">Uncharacterized protein</fullName>
    </submittedName>
</protein>
<evidence type="ECO:0000313" key="2">
    <source>
        <dbReference type="Proteomes" id="UP001066276"/>
    </source>
</evidence>
<reference evidence="1" key="1">
    <citation type="journal article" date="2022" name="bioRxiv">
        <title>Sequencing and chromosome-scale assembly of the giantPleurodeles waltlgenome.</title>
        <authorList>
            <person name="Brown T."/>
            <person name="Elewa A."/>
            <person name="Iarovenko S."/>
            <person name="Subramanian E."/>
            <person name="Araus A.J."/>
            <person name="Petzold A."/>
            <person name="Susuki M."/>
            <person name="Suzuki K.-i.T."/>
            <person name="Hayashi T."/>
            <person name="Toyoda A."/>
            <person name="Oliveira C."/>
            <person name="Osipova E."/>
            <person name="Leigh N.D."/>
            <person name="Simon A."/>
            <person name="Yun M.H."/>
        </authorList>
    </citation>
    <scope>NUCLEOTIDE SEQUENCE</scope>
    <source>
        <strain evidence="1">20211129_DDA</strain>
        <tissue evidence="1">Liver</tissue>
    </source>
</reference>
<accession>A0AAV7MBL0</accession>
<comment type="caution">
    <text evidence="1">The sequence shown here is derived from an EMBL/GenBank/DDBJ whole genome shotgun (WGS) entry which is preliminary data.</text>
</comment>
<dbReference type="Proteomes" id="UP001066276">
    <property type="component" value="Chromosome 10"/>
</dbReference>
<evidence type="ECO:0000313" key="1">
    <source>
        <dbReference type="EMBL" id="KAJ1101146.1"/>
    </source>
</evidence>
<organism evidence="1 2">
    <name type="scientific">Pleurodeles waltl</name>
    <name type="common">Iberian ribbed newt</name>
    <dbReference type="NCBI Taxonomy" id="8319"/>
    <lineage>
        <taxon>Eukaryota</taxon>
        <taxon>Metazoa</taxon>
        <taxon>Chordata</taxon>
        <taxon>Craniata</taxon>
        <taxon>Vertebrata</taxon>
        <taxon>Euteleostomi</taxon>
        <taxon>Amphibia</taxon>
        <taxon>Batrachia</taxon>
        <taxon>Caudata</taxon>
        <taxon>Salamandroidea</taxon>
        <taxon>Salamandridae</taxon>
        <taxon>Pleurodelinae</taxon>
        <taxon>Pleurodeles</taxon>
    </lineage>
</organism>
<dbReference type="EMBL" id="JANPWB010000014">
    <property type="protein sequence ID" value="KAJ1101146.1"/>
    <property type="molecule type" value="Genomic_DNA"/>
</dbReference>
<proteinExistence type="predicted"/>
<dbReference type="AlphaFoldDB" id="A0AAV7MBL0"/>
<sequence>MLAAHCEVLSSSGDSLCAYRLKRGTSTPPCATEGQQARAVPALPVSASSSGERIVCLDTRHQATLKLSARAHFLHEELVAWIHDARRLTWKPSACACRKKNLVLGNASLINWSLI</sequence>
<gene>
    <name evidence="1" type="ORF">NDU88_006218</name>
</gene>
<name>A0AAV7MBL0_PLEWA</name>